<organism evidence="3 4">
    <name type="scientific">Halorientalis pallida</name>
    <dbReference type="NCBI Taxonomy" id="2479928"/>
    <lineage>
        <taxon>Archaea</taxon>
        <taxon>Methanobacteriati</taxon>
        <taxon>Methanobacteriota</taxon>
        <taxon>Stenosarchaea group</taxon>
        <taxon>Halobacteria</taxon>
        <taxon>Halobacteriales</taxon>
        <taxon>Haloarculaceae</taxon>
        <taxon>Halorientalis</taxon>
    </lineage>
</organism>
<dbReference type="EMBL" id="RDFA01000006">
    <property type="protein sequence ID" value="RXK47298.1"/>
    <property type="molecule type" value="Genomic_DNA"/>
</dbReference>
<dbReference type="RefSeq" id="WP_129070008.1">
    <property type="nucleotide sequence ID" value="NZ_RDFA01000006.1"/>
</dbReference>
<feature type="domain" description="Rhodanese" evidence="2">
    <location>
        <begin position="16"/>
        <end position="105"/>
    </location>
</feature>
<keyword evidence="4" id="KW-1185">Reference proteome</keyword>
<dbReference type="Pfam" id="PF00581">
    <property type="entry name" value="Rhodanese"/>
    <property type="match status" value="1"/>
</dbReference>
<gene>
    <name evidence="3" type="ORF">EAF64_16075</name>
</gene>
<dbReference type="CDD" id="cd00158">
    <property type="entry name" value="RHOD"/>
    <property type="match status" value="1"/>
</dbReference>
<reference evidence="3 4" key="1">
    <citation type="submission" date="2019-01" db="EMBL/GenBank/DDBJ databases">
        <title>Halorientalis sp. F13-25 a new haloarchaeum isolated from hypersaline water.</title>
        <authorList>
            <person name="Ana D.-V."/>
            <person name="Cristina S.-P."/>
            <person name="Antonio V."/>
        </authorList>
    </citation>
    <scope>NUCLEOTIDE SEQUENCE [LARGE SCALE GENOMIC DNA]</scope>
    <source>
        <strain evidence="3 4">F13-25</strain>
    </source>
</reference>
<dbReference type="PANTHER" id="PTHR43031">
    <property type="entry name" value="FAD-DEPENDENT OXIDOREDUCTASE"/>
    <property type="match status" value="1"/>
</dbReference>
<protein>
    <submittedName>
        <fullName evidence="3">Rhodanese-like domain-containing protein</fullName>
    </submittedName>
</protein>
<evidence type="ECO:0000313" key="3">
    <source>
        <dbReference type="EMBL" id="RXK47298.1"/>
    </source>
</evidence>
<dbReference type="PROSITE" id="PS50206">
    <property type="entry name" value="RHODANESE_3"/>
    <property type="match status" value="1"/>
</dbReference>
<dbReference type="OrthoDB" id="135517at2157"/>
<dbReference type="PROSITE" id="PS00380">
    <property type="entry name" value="RHODANESE_1"/>
    <property type="match status" value="1"/>
</dbReference>
<dbReference type="PANTHER" id="PTHR43031:SF17">
    <property type="entry name" value="SULFURTRANSFERASE YTWF-RELATED"/>
    <property type="match status" value="1"/>
</dbReference>
<dbReference type="AlphaFoldDB" id="A0A498KS09"/>
<name>A0A498KS09_9EURY</name>
<dbReference type="Gene3D" id="3.40.250.10">
    <property type="entry name" value="Rhodanese-like domain"/>
    <property type="match status" value="1"/>
</dbReference>
<comment type="caution">
    <text evidence="3">The sequence shown here is derived from an EMBL/GenBank/DDBJ whole genome shotgun (WGS) entry which is preliminary data.</text>
</comment>
<dbReference type="SMART" id="SM00450">
    <property type="entry name" value="RHOD"/>
    <property type="match status" value="1"/>
</dbReference>
<dbReference type="InterPro" id="IPR050229">
    <property type="entry name" value="GlpE_sulfurtransferase"/>
</dbReference>
<feature type="region of interest" description="Disordered" evidence="1">
    <location>
        <begin position="1"/>
        <end position="23"/>
    </location>
</feature>
<dbReference type="SUPFAM" id="SSF52821">
    <property type="entry name" value="Rhodanese/Cell cycle control phosphatase"/>
    <property type="match status" value="1"/>
</dbReference>
<dbReference type="InterPro" id="IPR001763">
    <property type="entry name" value="Rhodanese-like_dom"/>
</dbReference>
<proteinExistence type="predicted"/>
<dbReference type="InterPro" id="IPR001307">
    <property type="entry name" value="Thiosulphate_STrfase_CS"/>
</dbReference>
<dbReference type="Proteomes" id="UP000289691">
    <property type="component" value="Unassembled WGS sequence"/>
</dbReference>
<accession>A0A498KS09</accession>
<evidence type="ECO:0000313" key="4">
    <source>
        <dbReference type="Proteomes" id="UP000289691"/>
    </source>
</evidence>
<evidence type="ECO:0000259" key="2">
    <source>
        <dbReference type="PROSITE" id="PS50206"/>
    </source>
</evidence>
<dbReference type="InterPro" id="IPR036873">
    <property type="entry name" value="Rhodanese-like_dom_sf"/>
</dbReference>
<sequence>MVEELSPSRLQEKLEDGADVQVVDTRPPRQYSAGHIPGATNVPYGQLAARIEEVDWGEEVVMVCKEGISSVQAGRLLESYEGIDDDATIASLEGGYDAWAFDLETDA</sequence>
<evidence type="ECO:0000256" key="1">
    <source>
        <dbReference type="SAM" id="MobiDB-lite"/>
    </source>
</evidence>
<dbReference type="GO" id="GO:0004792">
    <property type="term" value="F:thiosulfate-cyanide sulfurtransferase activity"/>
    <property type="evidence" value="ECO:0007669"/>
    <property type="project" value="InterPro"/>
</dbReference>